<evidence type="ECO:0000256" key="1">
    <source>
        <dbReference type="ARBA" id="ARBA00001966"/>
    </source>
</evidence>
<dbReference type="EMBL" id="AFWI01000124">
    <property type="protein sequence ID" value="EGU56066.1"/>
    <property type="molecule type" value="Genomic_DNA"/>
</dbReference>
<dbReference type="PANTHER" id="PTHR11228">
    <property type="entry name" value="RADICAL SAM DOMAIN PROTEIN"/>
    <property type="match status" value="1"/>
</dbReference>
<dbReference type="InterPro" id="IPR050377">
    <property type="entry name" value="Radical_SAM_PqqE_MftC-like"/>
</dbReference>
<dbReference type="InterPro" id="IPR058240">
    <property type="entry name" value="rSAM_sf"/>
</dbReference>
<evidence type="ECO:0000313" key="7">
    <source>
        <dbReference type="EMBL" id="AIW13319.1"/>
    </source>
</evidence>
<evidence type="ECO:0000256" key="2">
    <source>
        <dbReference type="ARBA" id="ARBA00022691"/>
    </source>
</evidence>
<dbReference type="PROSITE" id="PS51918">
    <property type="entry name" value="RADICAL_SAM"/>
    <property type="match status" value="1"/>
</dbReference>
<evidence type="ECO:0000313" key="9">
    <source>
        <dbReference type="Proteomes" id="UP000003836"/>
    </source>
</evidence>
<evidence type="ECO:0000313" key="10">
    <source>
        <dbReference type="Proteomes" id="UP000030071"/>
    </source>
</evidence>
<evidence type="ECO:0000256" key="5">
    <source>
        <dbReference type="ARBA" id="ARBA00023014"/>
    </source>
</evidence>
<dbReference type="SFLD" id="SFLDG01067">
    <property type="entry name" value="SPASM/twitch_domain_containing"/>
    <property type="match status" value="1"/>
</dbReference>
<dbReference type="GO" id="GO:0046872">
    <property type="term" value="F:metal ion binding"/>
    <property type="evidence" value="ECO:0007669"/>
    <property type="project" value="UniProtKB-KW"/>
</dbReference>
<dbReference type="Proteomes" id="UP000030071">
    <property type="component" value="Chromosome 1"/>
</dbReference>
<evidence type="ECO:0000313" key="8">
    <source>
        <dbReference type="EMBL" id="EGU56066.1"/>
    </source>
</evidence>
<dbReference type="InterPro" id="IPR023885">
    <property type="entry name" value="4Fe4S-binding_SPASM_dom"/>
</dbReference>
<evidence type="ECO:0000259" key="6">
    <source>
        <dbReference type="PROSITE" id="PS51918"/>
    </source>
</evidence>
<feature type="domain" description="Radical SAM core" evidence="6">
    <location>
        <begin position="85"/>
        <end position="295"/>
    </location>
</feature>
<reference evidence="7 10" key="3">
    <citation type="submission" date="2014-08" db="EMBL/GenBank/DDBJ databases">
        <title>First Complete Genome Sequence of the Shellfish Pathogen Vibrio tubiashii.</title>
        <authorList>
            <person name="Richards G.P."/>
            <person name="Needleman D.S."/>
            <person name="Watson M.A."/>
            <person name="Bono J.L."/>
        </authorList>
    </citation>
    <scope>NUCLEOTIDE SEQUENCE [LARGE SCALE GENOMIC DNA]</scope>
    <source>
        <strain evidence="7 10">ATCC 19109</strain>
    </source>
</reference>
<reference evidence="8 9" key="2">
    <citation type="journal article" date="2012" name="Int. J. Syst. Evol. Microbiol.">
        <title>Vibrio caribbeanicus sp. nov., isolated from the marine sponge Scleritoderma cyanea.</title>
        <authorList>
            <person name="Hoffmann M."/>
            <person name="Monday S.R."/>
            <person name="Allard M.W."/>
            <person name="Strain E.A."/>
            <person name="Whittaker P."/>
            <person name="Naum M."/>
            <person name="McCarthy P.J."/>
            <person name="Lopez J.V."/>
            <person name="Fischer M."/>
            <person name="Brown E.W."/>
        </authorList>
    </citation>
    <scope>NUCLEOTIDE SEQUENCE [LARGE SCALE GENOMIC DNA]</scope>
    <source>
        <strain evidence="8 9">ATCC 19109</strain>
    </source>
</reference>
<comment type="cofactor">
    <cofactor evidence="1">
        <name>[4Fe-4S] cluster</name>
        <dbReference type="ChEBI" id="CHEBI:49883"/>
    </cofactor>
</comment>
<dbReference type="GO" id="GO:0003824">
    <property type="term" value="F:catalytic activity"/>
    <property type="evidence" value="ECO:0007669"/>
    <property type="project" value="InterPro"/>
</dbReference>
<keyword evidence="4" id="KW-0408">Iron</keyword>
<dbReference type="KEGG" id="vtu:IX91_03745"/>
<dbReference type="Pfam" id="PF13186">
    <property type="entry name" value="SPASM"/>
    <property type="match status" value="1"/>
</dbReference>
<keyword evidence="2" id="KW-0949">S-adenosyl-L-methionine</keyword>
<dbReference type="InterPro" id="IPR007197">
    <property type="entry name" value="rSAM"/>
</dbReference>
<gene>
    <name evidence="7" type="ORF">IX91_03745</name>
    <name evidence="8" type="ORF">VITU9109_08897</name>
</gene>
<keyword evidence="9" id="KW-1185">Reference proteome</keyword>
<name>F9T4F5_9VIBR</name>
<dbReference type="eggNOG" id="COG0535">
    <property type="taxonomic scope" value="Bacteria"/>
</dbReference>
<dbReference type="GO" id="GO:0051536">
    <property type="term" value="F:iron-sulfur cluster binding"/>
    <property type="evidence" value="ECO:0007669"/>
    <property type="project" value="UniProtKB-KW"/>
</dbReference>
<dbReference type="SFLD" id="SFLDG01386">
    <property type="entry name" value="main_SPASM_domain-containing"/>
    <property type="match status" value="1"/>
</dbReference>
<keyword evidence="5" id="KW-0411">Iron-sulfur</keyword>
<evidence type="ECO:0000256" key="4">
    <source>
        <dbReference type="ARBA" id="ARBA00023004"/>
    </source>
</evidence>
<dbReference type="Proteomes" id="UP000003836">
    <property type="component" value="Unassembled WGS sequence"/>
</dbReference>
<dbReference type="Pfam" id="PF04055">
    <property type="entry name" value="Radical_SAM"/>
    <property type="match status" value="1"/>
</dbReference>
<dbReference type="AlphaFoldDB" id="F9T4F5"/>
<dbReference type="Gene3D" id="3.20.20.70">
    <property type="entry name" value="Aldolase class I"/>
    <property type="match status" value="1"/>
</dbReference>
<accession>F9T4F5</accession>
<dbReference type="CDD" id="cd01335">
    <property type="entry name" value="Radical_SAM"/>
    <property type="match status" value="1"/>
</dbReference>
<dbReference type="InterPro" id="IPR013785">
    <property type="entry name" value="Aldolase_TIM"/>
</dbReference>
<proteinExistence type="predicted"/>
<dbReference type="PATRIC" id="fig|1051646.9.peg.725"/>
<dbReference type="NCBIfam" id="TIGR04085">
    <property type="entry name" value="rSAM_more_4Fe4S"/>
    <property type="match status" value="1"/>
</dbReference>
<sequence>MLRYILRNEFFGGLLYDRTTMQYIHLDHLSVAMLANPEKPFAFYAAIDPTAEPSDVDYITSFFHEMGISSETVESLNNEVVEGSLSAPTRVFFDYTYYCPEKCKHCFTNSGYKREQELSFEQKTAIVDQLVEIGCYRISVAGGEPLADKTFISFVRYCKEKGVDVSLSTSGIPSTKSLAHELSALDVRTINISLDGWDAASYDCVRGEGRFDLMRKRVATLRKHYRGKLAAKVTLMTTNIHNLRDIIHTAREMELDVVKFNCVREAGRAEDNSSLVPSRAEYIEAMQELAKIKYEYEQDESSLGITLSLPVNPYSYSEEGGIQSTSSIESLGFGCYAGKESFCISPIGEIQPCSAFGPGNYSDGLVTEHSIQEVWREGNALNAFRALTGDESCHECPSYSACKGGCHLRSLYATGKLDGLDPYCFEHDVQPIAITTV</sequence>
<protein>
    <submittedName>
        <fullName evidence="8">Radical SAM domain protein</fullName>
    </submittedName>
    <submittedName>
        <fullName evidence="7">Radical SAM protein</fullName>
    </submittedName>
</protein>
<dbReference type="STRING" id="1051646.IX91_03745"/>
<dbReference type="SFLD" id="SFLDS00029">
    <property type="entry name" value="Radical_SAM"/>
    <property type="match status" value="1"/>
</dbReference>
<dbReference type="HOGENOM" id="CLU_009273_4_2_6"/>
<organism evidence="7 10">
    <name type="scientific">Vibrio tubiashii ATCC 19109</name>
    <dbReference type="NCBI Taxonomy" id="1051646"/>
    <lineage>
        <taxon>Bacteria</taxon>
        <taxon>Pseudomonadati</taxon>
        <taxon>Pseudomonadota</taxon>
        <taxon>Gammaproteobacteria</taxon>
        <taxon>Vibrionales</taxon>
        <taxon>Vibrionaceae</taxon>
        <taxon>Vibrio</taxon>
        <taxon>Vibrio oreintalis group</taxon>
    </lineage>
</organism>
<dbReference type="PANTHER" id="PTHR11228:SF7">
    <property type="entry name" value="PQQA PEPTIDE CYCLASE"/>
    <property type="match status" value="1"/>
</dbReference>
<keyword evidence="3" id="KW-0479">Metal-binding</keyword>
<evidence type="ECO:0000256" key="3">
    <source>
        <dbReference type="ARBA" id="ARBA00022723"/>
    </source>
</evidence>
<dbReference type="SUPFAM" id="SSF102114">
    <property type="entry name" value="Radical SAM enzymes"/>
    <property type="match status" value="1"/>
</dbReference>
<dbReference type="EMBL" id="CP009354">
    <property type="protein sequence ID" value="AIW13319.1"/>
    <property type="molecule type" value="Genomic_DNA"/>
</dbReference>
<reference evidence="8" key="1">
    <citation type="submission" date="2011-08" db="EMBL/GenBank/DDBJ databases">
        <authorList>
            <person name="Hoffman M."/>
            <person name="Strain E.A."/>
            <person name="Brown E."/>
            <person name="Allard M.W."/>
        </authorList>
    </citation>
    <scope>NUCLEOTIDE SEQUENCE</scope>
    <source>
        <strain evidence="8">ATCC 19109</strain>
    </source>
</reference>